<evidence type="ECO:0008006" key="5">
    <source>
        <dbReference type="Google" id="ProtNLM"/>
    </source>
</evidence>
<evidence type="ECO:0000313" key="3">
    <source>
        <dbReference type="EMBL" id="SDC12036.1"/>
    </source>
</evidence>
<accession>A0A1G6J220</accession>
<reference evidence="3 4" key="1">
    <citation type="submission" date="2016-10" db="EMBL/GenBank/DDBJ databases">
        <authorList>
            <person name="de Groot N.N."/>
        </authorList>
    </citation>
    <scope>NUCLEOTIDE SEQUENCE [LARGE SCALE GENOMIC DNA]</scope>
    <source>
        <strain evidence="3 4">CGMCC 4.6858</strain>
    </source>
</reference>
<feature type="region of interest" description="Disordered" evidence="1">
    <location>
        <begin position="161"/>
        <end position="195"/>
    </location>
</feature>
<sequence>MRWATTLVVLLLLATGCSGQPGDHYADATDVARAERVWADPWAAPRPELPEAGYGSNGLVSREAGSRETSYDGVDAVRAARLEVDAAVAAGWSLTGAECAPDEVRLVLTRGTEDLDTTAAAGVTVTGSAEVRVEVAVPHHADGSWPDLGSPVRPADSCLGGGGAVPLPDVPYDGSPIDADGTDQDPPRWEGTDPGDEALRARIADDAWFRSTGAELSVGEPATGDRRRSAPAAEGSLTQPAADARTALAVVVGDLTAGGWETTWVSCGAQAPADATLRLVVGGRPATVRLTAAATGTVSWQLTLPVTDGPDPAWVLDPPALRTPACLGAEPLPRGLVHEGTPVGLPRRLQPISR</sequence>
<dbReference type="EMBL" id="FMZM01000001">
    <property type="protein sequence ID" value="SDC12036.1"/>
    <property type="molecule type" value="Genomic_DNA"/>
</dbReference>
<feature type="signal peptide" evidence="2">
    <location>
        <begin position="1"/>
        <end position="19"/>
    </location>
</feature>
<protein>
    <recommendedName>
        <fullName evidence="5">Lipoprotein</fullName>
    </recommendedName>
</protein>
<evidence type="ECO:0000313" key="4">
    <source>
        <dbReference type="Proteomes" id="UP000199034"/>
    </source>
</evidence>
<keyword evidence="4" id="KW-1185">Reference proteome</keyword>
<dbReference type="PROSITE" id="PS51257">
    <property type="entry name" value="PROKAR_LIPOPROTEIN"/>
    <property type="match status" value="1"/>
</dbReference>
<dbReference type="STRING" id="1045774.SAMN05421872_101329"/>
<name>A0A1G6J220_9ACTN</name>
<proteinExistence type="predicted"/>
<feature type="chain" id="PRO_5038632377" description="Lipoprotein" evidence="2">
    <location>
        <begin position="20"/>
        <end position="354"/>
    </location>
</feature>
<keyword evidence="2" id="KW-0732">Signal</keyword>
<dbReference type="OrthoDB" id="3777247at2"/>
<evidence type="ECO:0000256" key="2">
    <source>
        <dbReference type="SAM" id="SignalP"/>
    </source>
</evidence>
<dbReference type="Proteomes" id="UP000199034">
    <property type="component" value="Unassembled WGS sequence"/>
</dbReference>
<gene>
    <name evidence="3" type="ORF">SAMN05421872_101329</name>
</gene>
<feature type="compositionally biased region" description="Basic and acidic residues" evidence="1">
    <location>
        <begin position="185"/>
        <end position="195"/>
    </location>
</feature>
<dbReference type="RefSeq" id="WP_139175373.1">
    <property type="nucleotide sequence ID" value="NZ_FMZM01000001.1"/>
</dbReference>
<dbReference type="AlphaFoldDB" id="A0A1G6J220"/>
<feature type="region of interest" description="Disordered" evidence="1">
    <location>
        <begin position="214"/>
        <end position="240"/>
    </location>
</feature>
<organism evidence="3 4">
    <name type="scientific">Nocardioides lianchengensis</name>
    <dbReference type="NCBI Taxonomy" id="1045774"/>
    <lineage>
        <taxon>Bacteria</taxon>
        <taxon>Bacillati</taxon>
        <taxon>Actinomycetota</taxon>
        <taxon>Actinomycetes</taxon>
        <taxon>Propionibacteriales</taxon>
        <taxon>Nocardioidaceae</taxon>
        <taxon>Nocardioides</taxon>
    </lineage>
</organism>
<evidence type="ECO:0000256" key="1">
    <source>
        <dbReference type="SAM" id="MobiDB-lite"/>
    </source>
</evidence>